<evidence type="ECO:0000313" key="4">
    <source>
        <dbReference type="Proteomes" id="UP000569951"/>
    </source>
</evidence>
<feature type="transmembrane region" description="Helical" evidence="1">
    <location>
        <begin position="57"/>
        <end position="84"/>
    </location>
</feature>
<feature type="transmembrane region" description="Helical" evidence="1">
    <location>
        <begin position="202"/>
        <end position="220"/>
    </location>
</feature>
<dbReference type="InterPro" id="IPR007349">
    <property type="entry name" value="DUF418"/>
</dbReference>
<gene>
    <name evidence="3" type="ORF">HNR42_001683</name>
</gene>
<feature type="transmembrane region" description="Helical" evidence="1">
    <location>
        <begin position="309"/>
        <end position="328"/>
    </location>
</feature>
<dbReference type="EMBL" id="JACHHG010000005">
    <property type="protein sequence ID" value="MBB6098258.1"/>
    <property type="molecule type" value="Genomic_DNA"/>
</dbReference>
<evidence type="ECO:0000259" key="2">
    <source>
        <dbReference type="Pfam" id="PF04235"/>
    </source>
</evidence>
<keyword evidence="1" id="KW-1133">Transmembrane helix</keyword>
<feature type="transmembrane region" description="Helical" evidence="1">
    <location>
        <begin position="241"/>
        <end position="265"/>
    </location>
</feature>
<proteinExistence type="predicted"/>
<dbReference type="Pfam" id="PF04235">
    <property type="entry name" value="DUF418"/>
    <property type="match status" value="1"/>
</dbReference>
<dbReference type="PANTHER" id="PTHR30590">
    <property type="entry name" value="INNER MEMBRANE PROTEIN"/>
    <property type="match status" value="1"/>
</dbReference>
<feature type="domain" description="DUF418" evidence="2">
    <location>
        <begin position="220"/>
        <end position="373"/>
    </location>
</feature>
<sequence>MKSELPAPAPVTADERLHLLDGLRGLALGGILLVNLADFAGLLAYRPMPPADRAVQTLLDVLVSGKFITLFALLFGIGFALQLARLEADSAAVARVYVRRLRGLLVIGVLHGLLVWRGDILTLYALVGFGLLASRHLRGRALLRRALTWLAVGLALNLLLANVPLPPELTVSYTDEVYREGSFVQIAAQRASDYLENQLPSLVFAGPSVLGLFLLGGWIARSGLLARLPEFVGPLRATVRLGLLVGLPLGVLLAQANASAMGQLWVLPLRLASGLALALAYAAAAALYYGEGGRWRPLEAVGRLGLTNYLLQSLVFTALFYNTGLGWFGQVGPLAGAVICLIFFALQCGLSTLWLRHFRMGPAEWLWRSWTYGRPQPFRR</sequence>
<feature type="transmembrane region" description="Helical" evidence="1">
    <location>
        <begin position="334"/>
        <end position="355"/>
    </location>
</feature>
<evidence type="ECO:0000256" key="1">
    <source>
        <dbReference type="SAM" id="Phobius"/>
    </source>
</evidence>
<name>A0A841I1R7_9DEIO</name>
<dbReference type="Proteomes" id="UP000569951">
    <property type="component" value="Unassembled WGS sequence"/>
</dbReference>
<dbReference type="AlphaFoldDB" id="A0A841I1R7"/>
<organism evidence="3 4">
    <name type="scientific">Deinobacterium chartae</name>
    <dbReference type="NCBI Taxonomy" id="521158"/>
    <lineage>
        <taxon>Bacteria</taxon>
        <taxon>Thermotogati</taxon>
        <taxon>Deinococcota</taxon>
        <taxon>Deinococci</taxon>
        <taxon>Deinococcales</taxon>
        <taxon>Deinococcaceae</taxon>
        <taxon>Deinobacterium</taxon>
    </lineage>
</organism>
<evidence type="ECO:0000313" key="3">
    <source>
        <dbReference type="EMBL" id="MBB6098258.1"/>
    </source>
</evidence>
<keyword evidence="1" id="KW-0472">Membrane</keyword>
<dbReference type="PANTHER" id="PTHR30590:SF2">
    <property type="entry name" value="INNER MEMBRANE PROTEIN"/>
    <property type="match status" value="1"/>
</dbReference>
<dbReference type="InterPro" id="IPR052529">
    <property type="entry name" value="Bact_Transport_Assoc"/>
</dbReference>
<feature type="transmembrane region" description="Helical" evidence="1">
    <location>
        <begin position="146"/>
        <end position="165"/>
    </location>
</feature>
<reference evidence="3 4" key="1">
    <citation type="submission" date="2020-08" db="EMBL/GenBank/DDBJ databases">
        <title>Genomic Encyclopedia of Type Strains, Phase IV (KMG-IV): sequencing the most valuable type-strain genomes for metagenomic binning, comparative biology and taxonomic classification.</title>
        <authorList>
            <person name="Goeker M."/>
        </authorList>
    </citation>
    <scope>NUCLEOTIDE SEQUENCE [LARGE SCALE GENOMIC DNA]</scope>
    <source>
        <strain evidence="3 4">DSM 21458</strain>
    </source>
</reference>
<keyword evidence="1" id="KW-0812">Transmembrane</keyword>
<comment type="caution">
    <text evidence="3">The sequence shown here is derived from an EMBL/GenBank/DDBJ whole genome shotgun (WGS) entry which is preliminary data.</text>
</comment>
<feature type="transmembrane region" description="Helical" evidence="1">
    <location>
        <begin position="271"/>
        <end position="289"/>
    </location>
</feature>
<keyword evidence="4" id="KW-1185">Reference proteome</keyword>
<protein>
    <recommendedName>
        <fullName evidence="2">DUF418 domain-containing protein</fullName>
    </recommendedName>
</protein>
<dbReference type="RefSeq" id="WP_183986492.1">
    <property type="nucleotide sequence ID" value="NZ_JACHHG010000005.1"/>
</dbReference>
<accession>A0A841I1R7</accession>
<feature type="transmembrane region" description="Helical" evidence="1">
    <location>
        <begin position="104"/>
        <end position="134"/>
    </location>
</feature>
<feature type="transmembrane region" description="Helical" evidence="1">
    <location>
        <begin position="26"/>
        <end position="45"/>
    </location>
</feature>